<reference evidence="4 5" key="1">
    <citation type="journal article" date="2018" name="Sci. Rep.">
        <title>Comparative analysis of the Pocillopora damicornis genome highlights role of immune system in coral evolution.</title>
        <authorList>
            <person name="Cunning R."/>
            <person name="Bay R.A."/>
            <person name="Gillette P."/>
            <person name="Baker A.C."/>
            <person name="Traylor-Knowles N."/>
        </authorList>
    </citation>
    <scope>NUCLEOTIDE SEQUENCE [LARGE SCALE GENOMIC DNA]</scope>
    <source>
        <strain evidence="4">RSMAS</strain>
        <tissue evidence="4">Whole animal</tissue>
    </source>
</reference>
<dbReference type="OrthoDB" id="9971251at2759"/>
<dbReference type="Proteomes" id="UP000275408">
    <property type="component" value="Unassembled WGS sequence"/>
</dbReference>
<dbReference type="InterPro" id="IPR007110">
    <property type="entry name" value="Ig-like_dom"/>
</dbReference>
<keyword evidence="5" id="KW-1185">Reference proteome</keyword>
<dbReference type="SUPFAM" id="SSF48726">
    <property type="entry name" value="Immunoglobulin"/>
    <property type="match status" value="1"/>
</dbReference>
<dbReference type="Gene3D" id="2.60.120.290">
    <property type="entry name" value="Spermadhesin, CUB domain"/>
    <property type="match status" value="1"/>
</dbReference>
<dbReference type="InterPro" id="IPR013783">
    <property type="entry name" value="Ig-like_fold"/>
</dbReference>
<organism evidence="4 5">
    <name type="scientific">Pocillopora damicornis</name>
    <name type="common">Cauliflower coral</name>
    <name type="synonym">Millepora damicornis</name>
    <dbReference type="NCBI Taxonomy" id="46731"/>
    <lineage>
        <taxon>Eukaryota</taxon>
        <taxon>Metazoa</taxon>
        <taxon>Cnidaria</taxon>
        <taxon>Anthozoa</taxon>
        <taxon>Hexacorallia</taxon>
        <taxon>Scleractinia</taxon>
        <taxon>Astrocoeniina</taxon>
        <taxon>Pocilloporidae</taxon>
        <taxon>Pocillopora</taxon>
    </lineage>
</organism>
<evidence type="ECO:0000259" key="3">
    <source>
        <dbReference type="PROSITE" id="PS50835"/>
    </source>
</evidence>
<protein>
    <recommendedName>
        <fullName evidence="3">Ig-like domain-containing protein</fullName>
    </recommendedName>
</protein>
<dbReference type="CDD" id="cd00041">
    <property type="entry name" value="CUB"/>
    <property type="match status" value="1"/>
</dbReference>
<evidence type="ECO:0000313" key="4">
    <source>
        <dbReference type="EMBL" id="RMX56427.1"/>
    </source>
</evidence>
<proteinExistence type="predicted"/>
<name>A0A3M6US85_POCDA</name>
<keyword evidence="1" id="KW-1015">Disulfide bond</keyword>
<dbReference type="Pfam" id="PF00431">
    <property type="entry name" value="CUB"/>
    <property type="match status" value="1"/>
</dbReference>
<feature type="non-terminal residue" evidence="4">
    <location>
        <position position="1"/>
    </location>
</feature>
<dbReference type="PROSITE" id="PS50835">
    <property type="entry name" value="IG_LIKE"/>
    <property type="match status" value="1"/>
</dbReference>
<accession>A0A3M6US85</accession>
<feature type="signal peptide" evidence="2">
    <location>
        <begin position="1"/>
        <end position="23"/>
    </location>
</feature>
<keyword evidence="2" id="KW-0732">Signal</keyword>
<dbReference type="SUPFAM" id="SSF49854">
    <property type="entry name" value="Spermadhesin, CUB domain"/>
    <property type="match status" value="1"/>
</dbReference>
<dbReference type="Pfam" id="PF13895">
    <property type="entry name" value="Ig_2"/>
    <property type="match status" value="1"/>
</dbReference>
<dbReference type="AlphaFoldDB" id="A0A3M6US85"/>
<feature type="non-terminal residue" evidence="4">
    <location>
        <position position="205"/>
    </location>
</feature>
<dbReference type="InterPro" id="IPR036179">
    <property type="entry name" value="Ig-like_dom_sf"/>
</dbReference>
<feature type="domain" description="Ig-like" evidence="3">
    <location>
        <begin position="125"/>
        <end position="204"/>
    </location>
</feature>
<dbReference type="EMBL" id="RCHS01000841">
    <property type="protein sequence ID" value="RMX56427.1"/>
    <property type="molecule type" value="Genomic_DNA"/>
</dbReference>
<feature type="chain" id="PRO_5017942641" description="Ig-like domain-containing protein" evidence="2">
    <location>
        <begin position="24"/>
        <end position="205"/>
    </location>
</feature>
<gene>
    <name evidence="4" type="ORF">pdam_00008846</name>
</gene>
<comment type="caution">
    <text evidence="4">The sequence shown here is derived from an EMBL/GenBank/DDBJ whole genome shotgun (WGS) entry which is preliminary data.</text>
</comment>
<evidence type="ECO:0000313" key="5">
    <source>
        <dbReference type="Proteomes" id="UP000275408"/>
    </source>
</evidence>
<dbReference type="Gene3D" id="2.60.40.10">
    <property type="entry name" value="Immunoglobulins"/>
    <property type="match status" value="1"/>
</dbReference>
<dbReference type="InterPro" id="IPR035914">
    <property type="entry name" value="Sperma_CUB_dom_sf"/>
</dbReference>
<evidence type="ECO:0000256" key="1">
    <source>
        <dbReference type="ARBA" id="ARBA00023157"/>
    </source>
</evidence>
<dbReference type="InterPro" id="IPR000859">
    <property type="entry name" value="CUB_dom"/>
</dbReference>
<dbReference type="CDD" id="cd00096">
    <property type="entry name" value="Ig"/>
    <property type="match status" value="1"/>
</dbReference>
<evidence type="ECO:0000256" key="2">
    <source>
        <dbReference type="SAM" id="SignalP"/>
    </source>
</evidence>
<sequence>EESPPVFSRFFFILFAVLSILEARLQRVVPRFNLSILLQAPKGHYVELNLTMESSYLTPCIDDEYIEVRDGYNKSANLLGVFCGGNSSVVMRSSGQNLWIRKSVHYISRFRGSYANKTLNFTVEPNLDKVAGTQFVLFNQTSSLWCPAQGAPAPFIVWRKNGRVVQNSTSVKYQLIITEENTDKYSCEVNGQDDVDKKEIRFVTE</sequence>